<evidence type="ECO:0000313" key="2">
    <source>
        <dbReference type="EMBL" id="KER00833.1"/>
    </source>
</evidence>
<feature type="region of interest" description="Disordered" evidence="1">
    <location>
        <begin position="1"/>
        <end position="161"/>
    </location>
</feature>
<feature type="compositionally biased region" description="Low complexity" evidence="1">
    <location>
        <begin position="296"/>
        <end position="309"/>
    </location>
</feature>
<organism evidence="2 3">
    <name type="scientific">Aureobasidium subglaciale (strain EXF-2481)</name>
    <name type="common">Aureobasidium pullulans var. subglaciale</name>
    <dbReference type="NCBI Taxonomy" id="1043005"/>
    <lineage>
        <taxon>Eukaryota</taxon>
        <taxon>Fungi</taxon>
        <taxon>Dikarya</taxon>
        <taxon>Ascomycota</taxon>
        <taxon>Pezizomycotina</taxon>
        <taxon>Dothideomycetes</taxon>
        <taxon>Dothideomycetidae</taxon>
        <taxon>Dothideales</taxon>
        <taxon>Saccotheciaceae</taxon>
        <taxon>Aureobasidium</taxon>
    </lineage>
</organism>
<feature type="compositionally biased region" description="Low complexity" evidence="1">
    <location>
        <begin position="127"/>
        <end position="141"/>
    </location>
</feature>
<feature type="region of interest" description="Disordered" evidence="1">
    <location>
        <begin position="189"/>
        <end position="208"/>
    </location>
</feature>
<gene>
    <name evidence="2" type="ORF">AUEXF2481DRAFT_35083</name>
</gene>
<feature type="compositionally biased region" description="Basic and acidic residues" evidence="1">
    <location>
        <begin position="278"/>
        <end position="294"/>
    </location>
</feature>
<dbReference type="HOGENOM" id="CLU_541814_0_0_1"/>
<proteinExistence type="predicted"/>
<dbReference type="Proteomes" id="UP000030641">
    <property type="component" value="Unassembled WGS sequence"/>
</dbReference>
<dbReference type="STRING" id="1043005.A0A074Z3F4"/>
<feature type="compositionally biased region" description="Basic and acidic residues" evidence="1">
    <location>
        <begin position="23"/>
        <end position="40"/>
    </location>
</feature>
<feature type="region of interest" description="Disordered" evidence="1">
    <location>
        <begin position="263"/>
        <end position="310"/>
    </location>
</feature>
<dbReference type="GeneID" id="25365233"/>
<reference evidence="2 3" key="1">
    <citation type="journal article" date="2014" name="BMC Genomics">
        <title>Genome sequencing of four Aureobasidium pullulans varieties: biotechnological potential, stress tolerance, and description of new species.</title>
        <authorList>
            <person name="Gostin Ar C."/>
            <person name="Ohm R.A."/>
            <person name="Kogej T."/>
            <person name="Sonjak S."/>
            <person name="Turk M."/>
            <person name="Zajc J."/>
            <person name="Zalar P."/>
            <person name="Grube M."/>
            <person name="Sun H."/>
            <person name="Han J."/>
            <person name="Sharma A."/>
            <person name="Chiniquy J."/>
            <person name="Ngan C.Y."/>
            <person name="Lipzen A."/>
            <person name="Barry K."/>
            <person name="Grigoriev I.V."/>
            <person name="Gunde-Cimerman N."/>
        </authorList>
    </citation>
    <scope>NUCLEOTIDE SEQUENCE [LARGE SCALE GENOMIC DNA]</scope>
    <source>
        <strain evidence="2 3">EXF-2481</strain>
    </source>
</reference>
<evidence type="ECO:0000313" key="3">
    <source>
        <dbReference type="Proteomes" id="UP000030641"/>
    </source>
</evidence>
<dbReference type="EMBL" id="KL584749">
    <property type="protein sequence ID" value="KER00833.1"/>
    <property type="molecule type" value="Genomic_DNA"/>
</dbReference>
<feature type="region of interest" description="Disordered" evidence="1">
    <location>
        <begin position="407"/>
        <end position="441"/>
    </location>
</feature>
<accession>A0A074Z3F4</accession>
<sequence>MNEATNKPAALPTKPPIQPSTETKSKLKAFEFARHPDKENGNTTILASAPLSQDKQAHAPSSPIKTVQDKPLPSTPAMRLPLADLIGNAEDALRRPTPQEESPVEEIGWIANSSHPDLTPRQRRQRPQSSSPVNSSQNDPSDLPDANLPQSAFKTPRADPAADLWTRYATGRNPDDTPIEKRIPSFAHLMNDSSPRSAPRTPGGSVGGLRRWASCGLEFPSSRVKRRRVNGIFRDNNNSNPQDPSVAKPLSRVGMLVEKVQESLAHKDIPSSSSPLPDKGEFPKIHMAMSDHQRSQPRSARSSQQYSYQNDDTEFDDTEITLDDIAEIQQTGLAQEDSMATTTIMNTIDEDDDEFDDDEFGDDLDVDEIENAVSFFESRPGTSNGQFESQPNTCTIAQHNTPPLQISAPPLQVQNQPQTFDLTGFSDDDDEDDDEFGGSEFDEEHLVQAEMAATQALEASTSASSVRISNLPRL</sequence>
<dbReference type="OMA" id="FIHAPMP"/>
<feature type="compositionally biased region" description="Polar residues" evidence="1">
    <location>
        <begin position="412"/>
        <end position="421"/>
    </location>
</feature>
<dbReference type="AlphaFoldDB" id="A0A074Z3F4"/>
<evidence type="ECO:0000256" key="1">
    <source>
        <dbReference type="SAM" id="MobiDB-lite"/>
    </source>
</evidence>
<dbReference type="RefSeq" id="XP_013349340.1">
    <property type="nucleotide sequence ID" value="XM_013493886.1"/>
</dbReference>
<feature type="compositionally biased region" description="Acidic residues" evidence="1">
    <location>
        <begin position="426"/>
        <end position="441"/>
    </location>
</feature>
<feature type="compositionally biased region" description="Polar residues" evidence="1">
    <location>
        <begin position="41"/>
        <end position="54"/>
    </location>
</feature>
<dbReference type="OrthoDB" id="6513042at2759"/>
<keyword evidence="3" id="KW-1185">Reference proteome</keyword>
<name>A0A074Z3F4_AURSE</name>
<dbReference type="InParanoid" id="A0A074Z3F4"/>
<protein>
    <submittedName>
        <fullName evidence="2">Uncharacterized protein</fullName>
    </submittedName>
</protein>